<feature type="region of interest" description="Disordered" evidence="1">
    <location>
        <begin position="385"/>
        <end position="406"/>
    </location>
</feature>
<feature type="region of interest" description="Disordered" evidence="1">
    <location>
        <begin position="892"/>
        <end position="1009"/>
    </location>
</feature>
<protein>
    <recommendedName>
        <fullName evidence="2">CRAL-TRIO domain-containing protein</fullName>
    </recommendedName>
</protein>
<dbReference type="Pfam" id="PF00650">
    <property type="entry name" value="CRAL_TRIO"/>
    <property type="match status" value="1"/>
</dbReference>
<organism evidence="3 4">
    <name type="scientific">Malassezia equina</name>
    <dbReference type="NCBI Taxonomy" id="1381935"/>
    <lineage>
        <taxon>Eukaryota</taxon>
        <taxon>Fungi</taxon>
        <taxon>Dikarya</taxon>
        <taxon>Basidiomycota</taxon>
        <taxon>Ustilaginomycotina</taxon>
        <taxon>Malasseziomycetes</taxon>
        <taxon>Malasseziales</taxon>
        <taxon>Malasseziaceae</taxon>
        <taxon>Malassezia</taxon>
    </lineage>
</organism>
<evidence type="ECO:0000259" key="2">
    <source>
        <dbReference type="PROSITE" id="PS50191"/>
    </source>
</evidence>
<name>A0AAF0E9Y3_9BASI</name>
<dbReference type="SUPFAM" id="SSF46938">
    <property type="entry name" value="CRAL/TRIO N-terminal domain"/>
    <property type="match status" value="1"/>
</dbReference>
<dbReference type="InterPro" id="IPR036865">
    <property type="entry name" value="CRAL-TRIO_dom_sf"/>
</dbReference>
<dbReference type="PANTHER" id="PTHR46590:SF4">
    <property type="entry name" value="CRAL-TRIO DOMAIN-CONTAINING PROTEIN"/>
    <property type="match status" value="1"/>
</dbReference>
<dbReference type="Gene3D" id="3.40.525.10">
    <property type="entry name" value="CRAL-TRIO lipid binding domain"/>
    <property type="match status" value="1"/>
</dbReference>
<keyword evidence="4" id="KW-1185">Reference proteome</keyword>
<gene>
    <name evidence="3" type="ORF">MEQU1_001154</name>
</gene>
<dbReference type="InterPro" id="IPR052432">
    <property type="entry name" value="PITP/CRAL-TRIO"/>
</dbReference>
<feature type="region of interest" description="Disordered" evidence="1">
    <location>
        <begin position="804"/>
        <end position="855"/>
    </location>
</feature>
<feature type="region of interest" description="Disordered" evidence="1">
    <location>
        <begin position="749"/>
        <end position="787"/>
    </location>
</feature>
<dbReference type="AlphaFoldDB" id="A0AAF0E9Y3"/>
<dbReference type="EMBL" id="CP119901">
    <property type="protein sequence ID" value="WFD22482.1"/>
    <property type="molecule type" value="Genomic_DNA"/>
</dbReference>
<reference evidence="3" key="1">
    <citation type="submission" date="2023-03" db="EMBL/GenBank/DDBJ databases">
        <title>Mating type loci evolution in Malassezia.</title>
        <authorList>
            <person name="Coelho M.A."/>
        </authorList>
    </citation>
    <scope>NUCLEOTIDE SEQUENCE</scope>
    <source>
        <strain evidence="3">CBS 12830</strain>
    </source>
</reference>
<feature type="compositionally biased region" description="Low complexity" evidence="1">
    <location>
        <begin position="611"/>
        <end position="640"/>
    </location>
</feature>
<dbReference type="SUPFAM" id="SSF52087">
    <property type="entry name" value="CRAL/TRIO domain"/>
    <property type="match status" value="1"/>
</dbReference>
<evidence type="ECO:0000313" key="3">
    <source>
        <dbReference type="EMBL" id="WFD22482.1"/>
    </source>
</evidence>
<evidence type="ECO:0000313" key="4">
    <source>
        <dbReference type="Proteomes" id="UP001214415"/>
    </source>
</evidence>
<accession>A0AAF0E9Y3</accession>
<feature type="compositionally biased region" description="Pro residues" evidence="1">
    <location>
        <begin position="765"/>
        <end position="776"/>
    </location>
</feature>
<dbReference type="SMART" id="SM00516">
    <property type="entry name" value="SEC14"/>
    <property type="match status" value="1"/>
</dbReference>
<dbReference type="PANTHER" id="PTHR46590">
    <property type="entry name" value="PHOSPHATIDYLINOSITOL TRANSFER PROTEIN CSR1-RELATED"/>
    <property type="match status" value="1"/>
</dbReference>
<dbReference type="Proteomes" id="UP001214415">
    <property type="component" value="Chromosome 2"/>
</dbReference>
<evidence type="ECO:0000256" key="1">
    <source>
        <dbReference type="SAM" id="MobiDB-lite"/>
    </source>
</evidence>
<dbReference type="PROSITE" id="PS50191">
    <property type="entry name" value="CRAL_TRIO"/>
    <property type="match status" value="1"/>
</dbReference>
<dbReference type="CDD" id="cd00170">
    <property type="entry name" value="SEC14"/>
    <property type="match status" value="1"/>
</dbReference>
<feature type="compositionally biased region" description="Low complexity" evidence="1">
    <location>
        <begin position="570"/>
        <end position="580"/>
    </location>
</feature>
<dbReference type="InterPro" id="IPR001251">
    <property type="entry name" value="CRAL-TRIO_dom"/>
</dbReference>
<proteinExistence type="predicted"/>
<feature type="region of interest" description="Disordered" evidence="1">
    <location>
        <begin position="570"/>
        <end position="647"/>
    </location>
</feature>
<dbReference type="InterPro" id="IPR036273">
    <property type="entry name" value="CRAL/TRIO_N_dom_sf"/>
</dbReference>
<feature type="domain" description="CRAL-TRIO" evidence="2">
    <location>
        <begin position="128"/>
        <end position="282"/>
    </location>
</feature>
<sequence>MGSSRACHALDNAQRVSNACDATASLYQKHLVQVADLQAEVLERMPPQLASLHPYDEEEMVLAREYLDDPQMVFRFLRRAEFDTERCRAALLKTLQWRLEGSIDALPQELVHSPYMDATSNGIPLFWMHSQFRDRLGRPCLYVRLQHVERLPEGLRELKAAIIACFDIMRRYLQYVNHRTRRSQPVLQWVAIIDLSEAGLSNMELEMLPFLIDLLKSHYPGMVGAVYVLRFSWFHAGLWRMVQPALPPKLLERLFFVDTPELLAHMNHAVPQTLGGALPVAIAPDSSDVLHYFVRSAVWRQAGAHTDNEPPPLPLRARHQDFDSMYDVMSGAGSPYATVTPTSVPSTPHLRAEAGPDMPLPEPSCLPSSDSSFLAWCRGWMGRSRMEPPTAPPEPEPKPEPEPVPELEALPMASSESMPSRAPQAHTVTRYLSWRAHKYAEMEGHVSPYNIENPYFGYPAEYVDDLTLRRPAGLPRELSVRRRKRDLVRTLSYLLVLRLLRLYRWLRHSLLIVLWGLLGPRRAWASLGRTSPGTRPSRHVRRRVLLLLGLLLYAQVSHIPVARDVAPGPLAPAADPDTTANSEAVSEHPLADTSGSTLLSDGDGNLSIPMTSSTRRTLRTGSAAPSPSRQPLPRRSTPSTQATVPLRTRQIRYIRSNASSPSLQRQRRTRVDDRPLHRERIDRFFVECKDAAAGHTRHVGPLHATMLEPIATQERFCLELREELAREEALLKDMRDAWQRMALRVGVGAHTIPTRSTTRHAPRPTQRPMPPVPAAQPPTRDEPGWSDLRFMPSQIASQFQSLVDTRPGGAHRASTPPPTRSPGKSASPSYRARSKRLPPIDTQSARPPALPPKDDLSADVLREKLSNGWHVLSKRLIETTSTFKDLSWMADEVPSSAPSSRPSLPPLFSDDTNDGALSRYEARLAPPHSPTGEEPHAPPLPSKSPTKSRPAPALATDVKVGVPQGPEEPLGEASMAFPTVSEPLTRDLVSLAISDPPSSADGDRATQAP</sequence>